<name>A0A7W4IQA7_9PROT</name>
<gene>
    <name evidence="1" type="ORF">HLH36_01280</name>
</gene>
<keyword evidence="2" id="KW-1185">Reference proteome</keyword>
<dbReference type="InterPro" id="IPR018684">
    <property type="entry name" value="DUF2171"/>
</dbReference>
<dbReference type="Proteomes" id="UP000559860">
    <property type="component" value="Unassembled WGS sequence"/>
</dbReference>
<organism evidence="1 2">
    <name type="scientific">Gluconacetobacter aggeris</name>
    <dbReference type="NCBI Taxonomy" id="1286186"/>
    <lineage>
        <taxon>Bacteria</taxon>
        <taxon>Pseudomonadati</taxon>
        <taxon>Pseudomonadota</taxon>
        <taxon>Alphaproteobacteria</taxon>
        <taxon>Acetobacterales</taxon>
        <taxon>Acetobacteraceae</taxon>
        <taxon>Gluconacetobacter</taxon>
    </lineage>
</organism>
<accession>A0A7W4IQA7</accession>
<evidence type="ECO:0000313" key="1">
    <source>
        <dbReference type="EMBL" id="MBB2166999.1"/>
    </source>
</evidence>
<dbReference type="EMBL" id="JABEQD010000001">
    <property type="protein sequence ID" value="MBB2166999.1"/>
    <property type="molecule type" value="Genomic_DNA"/>
</dbReference>
<comment type="caution">
    <text evidence="1">The sequence shown here is derived from an EMBL/GenBank/DDBJ whole genome shotgun (WGS) entry which is preliminary data.</text>
</comment>
<dbReference type="AlphaFoldDB" id="A0A7W4IQA7"/>
<dbReference type="Pfam" id="PF09939">
    <property type="entry name" value="DUF2171"/>
    <property type="match status" value="1"/>
</dbReference>
<protein>
    <submittedName>
        <fullName evidence="1">DUF2171 domain-containing protein</fullName>
    </submittedName>
</protein>
<sequence length="84" mass="8949">MIALSDIHVGMHVVGSDGQPVGRIRAVEGATRLLLQDTTLADGDTHYLPTSHIVEITDQVHLDCSGAIARTLFDKDLPAGENTT</sequence>
<reference evidence="1 2" key="1">
    <citation type="submission" date="2020-04" db="EMBL/GenBank/DDBJ databases">
        <title>Description of novel Gluconacetobacter.</title>
        <authorList>
            <person name="Sombolestani A."/>
        </authorList>
    </citation>
    <scope>NUCLEOTIDE SEQUENCE [LARGE SCALE GENOMIC DNA]</scope>
    <source>
        <strain evidence="1 2">LMG 27801</strain>
    </source>
</reference>
<dbReference type="RefSeq" id="WP_182984690.1">
    <property type="nucleotide sequence ID" value="NZ_JABEQD010000001.1"/>
</dbReference>
<proteinExistence type="predicted"/>
<evidence type="ECO:0000313" key="2">
    <source>
        <dbReference type="Proteomes" id="UP000559860"/>
    </source>
</evidence>